<accession>A0A017T0J6</accession>
<dbReference type="Gene3D" id="3.40.630.30">
    <property type="match status" value="1"/>
</dbReference>
<dbReference type="Proteomes" id="UP000019678">
    <property type="component" value="Unassembled WGS sequence"/>
</dbReference>
<sequence>MDLPHLVALQTDAATMRHYGGVQERANIERRLQRAIDHEQRFGYGLWSIYERQAGEFMGLGGFIRYNFDFDAETIEPVVCLKYEAQRRGHGRHIVERLHAWAHEAGLLHLTLGRVEVAHEHMAKLIASYEGHPRYPMIRSPADPEGRYLFYRLVPPSGA</sequence>
<organism evidence="2 3">
    <name type="scientific">Chondromyces apiculatus DSM 436</name>
    <dbReference type="NCBI Taxonomy" id="1192034"/>
    <lineage>
        <taxon>Bacteria</taxon>
        <taxon>Pseudomonadati</taxon>
        <taxon>Myxococcota</taxon>
        <taxon>Polyangia</taxon>
        <taxon>Polyangiales</taxon>
        <taxon>Polyangiaceae</taxon>
        <taxon>Chondromyces</taxon>
    </lineage>
</organism>
<keyword evidence="3" id="KW-1185">Reference proteome</keyword>
<dbReference type="Pfam" id="PF13302">
    <property type="entry name" value="Acetyltransf_3"/>
    <property type="match status" value="1"/>
</dbReference>
<proteinExistence type="predicted"/>
<gene>
    <name evidence="2" type="ORF">CAP_6488</name>
</gene>
<dbReference type="InterPro" id="IPR000182">
    <property type="entry name" value="GNAT_dom"/>
</dbReference>
<evidence type="ECO:0000313" key="2">
    <source>
        <dbReference type="EMBL" id="EYF02753.1"/>
    </source>
</evidence>
<comment type="caution">
    <text evidence="2">The sequence shown here is derived from an EMBL/GenBank/DDBJ whole genome shotgun (WGS) entry which is preliminary data.</text>
</comment>
<evidence type="ECO:0000313" key="3">
    <source>
        <dbReference type="Proteomes" id="UP000019678"/>
    </source>
</evidence>
<reference evidence="2 3" key="1">
    <citation type="submission" date="2013-05" db="EMBL/GenBank/DDBJ databases">
        <title>Genome assembly of Chondromyces apiculatus DSM 436.</title>
        <authorList>
            <person name="Sharma G."/>
            <person name="Khatri I."/>
            <person name="Kaur C."/>
            <person name="Mayilraj S."/>
            <person name="Subramanian S."/>
        </authorList>
    </citation>
    <scope>NUCLEOTIDE SEQUENCE [LARGE SCALE GENOMIC DNA]</scope>
    <source>
        <strain evidence="2 3">DSM 436</strain>
    </source>
</reference>
<protein>
    <recommendedName>
        <fullName evidence="1">N-acetyltransferase domain-containing protein</fullName>
    </recommendedName>
</protein>
<dbReference type="GO" id="GO:0016747">
    <property type="term" value="F:acyltransferase activity, transferring groups other than amino-acyl groups"/>
    <property type="evidence" value="ECO:0007669"/>
    <property type="project" value="InterPro"/>
</dbReference>
<dbReference type="EMBL" id="ASRX01000055">
    <property type="protein sequence ID" value="EYF02753.1"/>
    <property type="molecule type" value="Genomic_DNA"/>
</dbReference>
<dbReference type="SUPFAM" id="SSF55729">
    <property type="entry name" value="Acyl-CoA N-acyltransferases (Nat)"/>
    <property type="match status" value="1"/>
</dbReference>
<dbReference type="AlphaFoldDB" id="A0A017T0J6"/>
<name>A0A017T0J6_9BACT</name>
<dbReference type="InterPro" id="IPR016181">
    <property type="entry name" value="Acyl_CoA_acyltransferase"/>
</dbReference>
<feature type="domain" description="N-acetyltransferase" evidence="1">
    <location>
        <begin position="2"/>
        <end position="123"/>
    </location>
</feature>
<evidence type="ECO:0000259" key="1">
    <source>
        <dbReference type="Pfam" id="PF13302"/>
    </source>
</evidence>